<protein>
    <recommendedName>
        <fullName evidence="2">Multiple myeloma tumor-associated protein 2-like N-terminal domain-containing protein</fullName>
    </recommendedName>
</protein>
<feature type="domain" description="Multiple myeloma tumor-associated protein 2-like N-terminal" evidence="2">
    <location>
        <begin position="11"/>
        <end position="91"/>
    </location>
</feature>
<gene>
    <name evidence="3" type="ORF">EG327_004370</name>
</gene>
<comment type="caution">
    <text evidence="3">The sequence shown here is derived from an EMBL/GenBank/DDBJ whole genome shotgun (WGS) entry which is preliminary data.</text>
</comment>
<reference evidence="3 4" key="1">
    <citation type="submission" date="2019-07" db="EMBL/GenBank/DDBJ databases">
        <title>Venturia inaequalis Genome Resource.</title>
        <authorList>
            <person name="Lichtner F.J."/>
        </authorList>
    </citation>
    <scope>NUCLEOTIDE SEQUENCE [LARGE SCALE GENOMIC DNA]</scope>
    <source>
        <strain evidence="3 4">DMI_063113</strain>
    </source>
</reference>
<dbReference type="PANTHER" id="PTHR14580">
    <property type="entry name" value="MULTIPLE MYELOMA TUMOR-ASSOCIATED PROTEIN 2 FAMILY MEMBER"/>
    <property type="match status" value="1"/>
</dbReference>
<evidence type="ECO:0000313" key="4">
    <source>
        <dbReference type="Proteomes" id="UP000490939"/>
    </source>
</evidence>
<evidence type="ECO:0000256" key="1">
    <source>
        <dbReference type="SAM" id="MobiDB-lite"/>
    </source>
</evidence>
<dbReference type="InterPro" id="IPR019315">
    <property type="entry name" value="MMTA2_N"/>
</dbReference>
<dbReference type="Proteomes" id="UP000490939">
    <property type="component" value="Unassembled WGS sequence"/>
</dbReference>
<dbReference type="AlphaFoldDB" id="A0A8H3VAN3"/>
<dbReference type="Pfam" id="PF10159">
    <property type="entry name" value="MMtag"/>
    <property type="match status" value="1"/>
</dbReference>
<accession>A0A8H3VAN3</accession>
<feature type="region of interest" description="Disordered" evidence="1">
    <location>
        <begin position="87"/>
        <end position="293"/>
    </location>
</feature>
<feature type="compositionally biased region" description="Basic residues" evidence="1">
    <location>
        <begin position="124"/>
        <end position="148"/>
    </location>
</feature>
<feature type="compositionally biased region" description="Basic and acidic residues" evidence="1">
    <location>
        <begin position="107"/>
        <end position="123"/>
    </location>
</feature>
<dbReference type="PANTHER" id="PTHR14580:SF0">
    <property type="entry name" value="MULTIPLE MYELOMA TUMOR-ASSOCIATED PROTEIN 2"/>
    <property type="match status" value="1"/>
</dbReference>
<keyword evidence="4" id="KW-1185">Reference proteome</keyword>
<proteinExistence type="predicted"/>
<feature type="compositionally biased region" description="Basic and acidic residues" evidence="1">
    <location>
        <begin position="163"/>
        <end position="184"/>
    </location>
</feature>
<dbReference type="InterPro" id="IPR039207">
    <property type="entry name" value="MMTAG2-like"/>
</dbReference>
<name>A0A8H3VAN3_VENIN</name>
<organism evidence="3 4">
    <name type="scientific">Venturia inaequalis</name>
    <name type="common">Apple scab fungus</name>
    <dbReference type="NCBI Taxonomy" id="5025"/>
    <lineage>
        <taxon>Eukaryota</taxon>
        <taxon>Fungi</taxon>
        <taxon>Dikarya</taxon>
        <taxon>Ascomycota</taxon>
        <taxon>Pezizomycotina</taxon>
        <taxon>Dothideomycetes</taxon>
        <taxon>Pleosporomycetidae</taxon>
        <taxon>Venturiales</taxon>
        <taxon>Venturiaceae</taxon>
        <taxon>Venturia</taxon>
    </lineage>
</organism>
<feature type="compositionally biased region" description="Basic and acidic residues" evidence="1">
    <location>
        <begin position="191"/>
        <end position="274"/>
    </location>
</feature>
<sequence length="510" mass="60517">MDLLQTVRKEGSRGGRADFKWEDVKNDAQRENYLGHSLMAPVGRWQQGKDLNWYAKGDGTEEGEMTAAEKRREEIRKIKEAEEEARCIALGLPPPDRNSNLIPLGEGKNKMEDVEPKEIEGEKKKRRRHRSRSRDRDEKRHRHRRHRSSSRDDGRRHRRHRSASREDEGRKLKRERSESREDGGRRRRRDRSMSREDEGRRRRRSASRDRDVRRSKDRSLSRDRRRDDGHRRRRDIDDRSRSPYKAERRRNDRSFSPERRSRYRDDRFSSEDARRKRRSSDTNGSSKGKPASVADLKQAISVKERQIACLLQKHIQKELSLGQTLLSRMNDNEALRNDFDLSAQVITSLNQQVNNLLDWNWDIEVQQIKRPRAEWGEAEFGEYVPTKDDPSKRSNNPFTKIKRTHFSHPEVPEYPLTIFSYDPNVLRANVISDLRNQLCNKETDLEVLNQEFSDKEYVLKKKIMLTEKENEGLRYEVLVSTKVIAALNRQLDLLGDKERERVGPRKEYDF</sequence>
<dbReference type="EMBL" id="WNWR01000260">
    <property type="protein sequence ID" value="KAE9986402.1"/>
    <property type="molecule type" value="Genomic_DNA"/>
</dbReference>
<evidence type="ECO:0000259" key="2">
    <source>
        <dbReference type="Pfam" id="PF10159"/>
    </source>
</evidence>
<evidence type="ECO:0000313" key="3">
    <source>
        <dbReference type="EMBL" id="KAE9986402.1"/>
    </source>
</evidence>